<evidence type="ECO:0000313" key="1">
    <source>
        <dbReference type="EMBL" id="EGO62555.1"/>
    </source>
</evidence>
<accession>F7NN21</accession>
<keyword evidence="2" id="KW-1185">Reference proteome</keyword>
<comment type="caution">
    <text evidence="1">The sequence shown here is derived from an EMBL/GenBank/DDBJ whole genome shotgun (WGS) entry which is preliminary data.</text>
</comment>
<dbReference type="Proteomes" id="UP000003240">
    <property type="component" value="Unassembled WGS sequence"/>
</dbReference>
<dbReference type="EMBL" id="AFGF01000198">
    <property type="protein sequence ID" value="EGO62555.1"/>
    <property type="molecule type" value="Genomic_DNA"/>
</dbReference>
<dbReference type="AlphaFoldDB" id="F7NN21"/>
<organism evidence="1 2">
    <name type="scientific">Acetonema longum DSM 6540</name>
    <dbReference type="NCBI Taxonomy" id="1009370"/>
    <lineage>
        <taxon>Bacteria</taxon>
        <taxon>Bacillati</taxon>
        <taxon>Bacillota</taxon>
        <taxon>Negativicutes</taxon>
        <taxon>Acetonemataceae</taxon>
        <taxon>Acetonema</taxon>
    </lineage>
</organism>
<proteinExistence type="predicted"/>
<protein>
    <submittedName>
        <fullName evidence="1">Uncharacterized protein</fullName>
    </submittedName>
</protein>
<dbReference type="STRING" id="1009370.ALO_17521"/>
<evidence type="ECO:0000313" key="2">
    <source>
        <dbReference type="Proteomes" id="UP000003240"/>
    </source>
</evidence>
<reference evidence="1 2" key="1">
    <citation type="journal article" date="2011" name="EMBO J.">
        <title>Structural diversity of bacterial flagellar motors.</title>
        <authorList>
            <person name="Chen S."/>
            <person name="Beeby M."/>
            <person name="Murphy G.E."/>
            <person name="Leadbetter J.R."/>
            <person name="Hendrixson D.R."/>
            <person name="Briegel A."/>
            <person name="Li Z."/>
            <person name="Shi J."/>
            <person name="Tocheva E.I."/>
            <person name="Muller A."/>
            <person name="Dobro M.J."/>
            <person name="Jensen G.J."/>
        </authorList>
    </citation>
    <scope>NUCLEOTIDE SEQUENCE [LARGE SCALE GENOMIC DNA]</scope>
    <source>
        <strain evidence="1 2">DSM 6540</strain>
    </source>
</reference>
<name>F7NN21_9FIRM</name>
<gene>
    <name evidence="1" type="ORF">ALO_17521</name>
</gene>
<sequence>MPVEKKFLTADCFHWILLSSKMAYKHENKRDAWQ</sequence>